<feature type="transmembrane region" description="Helical" evidence="6">
    <location>
        <begin position="39"/>
        <end position="60"/>
    </location>
</feature>
<protein>
    <recommendedName>
        <fullName evidence="8">Prolylcarboxypeptidase</fullName>
    </recommendedName>
</protein>
<accession>A0A7R9WFY5</accession>
<evidence type="ECO:0000256" key="1">
    <source>
        <dbReference type="ARBA" id="ARBA00011079"/>
    </source>
</evidence>
<keyword evidence="6" id="KW-0812">Transmembrane</keyword>
<sequence>MSMTASYQKSQIHVRHGDENDDDNIFYDNHQHGARGIGLGMFPFTFFVAASCLLLVSLLMNNDGSNGPSIEPAVYKNVDILGESIDEMNTPLFWDGQRVDHFNNKDQRTWSNRYYKSTKYFGGAGSPIFIVVGGESGLNHGMLYPFVTDILAKKFQAAVLQIEHRFYGPYWPLANPTNSELVDLLTPHQALTDMVQLTRHVRDSAFTACSAEKTSKDYCPVVSIGASYAGFLSALFRFAYPDFVDIAYASGAPLLMYGQARPNTVYYDIVTAAADRALPGCSDHVRMTLEEVYESIDSCQSLQEAASSVGICPEGLPSLEIQDKEDLKYAINTQLAYAFSNYNMDAYPPGNTTLYEACKIFEDPTLNTLKTIETFFQAKMENEALEERGCDLAWIKCDDSIQATINKKAKCFDISEDDDDEPSEDGSNDEFMWNFQTCTNGPIFLAGYSNASLLVPMKATYQDLRVDCQEEFGEHIEPHPWELVQKWNFVDGIGNQSYILFTNGMQDMWMGGSITWNISDTVLALNFENGAHHSDLSHQGPTDRDTPDLKEGFGQIEKILGGWLEDVHAKEL</sequence>
<dbReference type="Pfam" id="PF05577">
    <property type="entry name" value="Peptidase_S28"/>
    <property type="match status" value="1"/>
</dbReference>
<keyword evidence="2" id="KW-0645">Protease</keyword>
<organism evidence="7">
    <name type="scientific">Pseudictyota dubia</name>
    <dbReference type="NCBI Taxonomy" id="2749911"/>
    <lineage>
        <taxon>Eukaryota</taxon>
        <taxon>Sar</taxon>
        <taxon>Stramenopiles</taxon>
        <taxon>Ochrophyta</taxon>
        <taxon>Bacillariophyta</taxon>
        <taxon>Mediophyceae</taxon>
        <taxon>Biddulphiophycidae</taxon>
        <taxon>Eupodiscales</taxon>
        <taxon>Odontellaceae</taxon>
        <taxon>Pseudictyota</taxon>
    </lineage>
</organism>
<evidence type="ECO:0000256" key="6">
    <source>
        <dbReference type="SAM" id="Phobius"/>
    </source>
</evidence>
<evidence type="ECO:0000256" key="2">
    <source>
        <dbReference type="ARBA" id="ARBA00022670"/>
    </source>
</evidence>
<evidence type="ECO:0000313" key="7">
    <source>
        <dbReference type="EMBL" id="CAD8322349.1"/>
    </source>
</evidence>
<comment type="similarity">
    <text evidence="1">Belongs to the peptidase S28 family.</text>
</comment>
<evidence type="ECO:0000256" key="5">
    <source>
        <dbReference type="ARBA" id="ARBA00023180"/>
    </source>
</evidence>
<dbReference type="GO" id="GO:0070008">
    <property type="term" value="F:serine-type exopeptidase activity"/>
    <property type="evidence" value="ECO:0007669"/>
    <property type="project" value="InterPro"/>
</dbReference>
<dbReference type="PANTHER" id="PTHR11010:SF38">
    <property type="entry name" value="LYSOSOMAL PRO-X CARBOXYPEPTIDASE"/>
    <property type="match status" value="1"/>
</dbReference>
<dbReference type="PANTHER" id="PTHR11010">
    <property type="entry name" value="PROTEASE S28 PRO-X CARBOXYPEPTIDASE-RELATED"/>
    <property type="match status" value="1"/>
</dbReference>
<dbReference type="InterPro" id="IPR042269">
    <property type="entry name" value="Ser_carbopepase_S28_SKS"/>
</dbReference>
<dbReference type="AlphaFoldDB" id="A0A7R9WFY5"/>
<dbReference type="GO" id="GO:0008239">
    <property type="term" value="F:dipeptidyl-peptidase activity"/>
    <property type="evidence" value="ECO:0007669"/>
    <property type="project" value="TreeGrafter"/>
</dbReference>
<keyword evidence="3" id="KW-0732">Signal</keyword>
<dbReference type="EMBL" id="HBED01041256">
    <property type="protein sequence ID" value="CAD8322349.1"/>
    <property type="molecule type" value="Transcribed_RNA"/>
</dbReference>
<reference evidence="7" key="1">
    <citation type="submission" date="2021-01" db="EMBL/GenBank/DDBJ databases">
        <authorList>
            <person name="Corre E."/>
            <person name="Pelletier E."/>
            <person name="Niang G."/>
            <person name="Scheremetjew M."/>
            <person name="Finn R."/>
            <person name="Kale V."/>
            <person name="Holt S."/>
            <person name="Cochrane G."/>
            <person name="Meng A."/>
            <person name="Brown T."/>
            <person name="Cohen L."/>
        </authorList>
    </citation>
    <scope>NUCLEOTIDE SEQUENCE</scope>
    <source>
        <strain evidence="7">CCMP147</strain>
    </source>
</reference>
<dbReference type="SUPFAM" id="SSF53474">
    <property type="entry name" value="alpha/beta-Hydrolases"/>
    <property type="match status" value="1"/>
</dbReference>
<name>A0A7R9WFY5_9STRA</name>
<dbReference type="Gene3D" id="3.40.50.1820">
    <property type="entry name" value="alpha/beta hydrolase"/>
    <property type="match status" value="1"/>
</dbReference>
<proteinExistence type="inferred from homology"/>
<keyword evidence="4" id="KW-0378">Hydrolase</keyword>
<dbReference type="InterPro" id="IPR008758">
    <property type="entry name" value="Peptidase_S28"/>
</dbReference>
<evidence type="ECO:0000256" key="3">
    <source>
        <dbReference type="ARBA" id="ARBA00022729"/>
    </source>
</evidence>
<evidence type="ECO:0008006" key="8">
    <source>
        <dbReference type="Google" id="ProtNLM"/>
    </source>
</evidence>
<keyword evidence="6" id="KW-1133">Transmembrane helix</keyword>
<keyword evidence="6" id="KW-0472">Membrane</keyword>
<evidence type="ECO:0000256" key="4">
    <source>
        <dbReference type="ARBA" id="ARBA00022801"/>
    </source>
</evidence>
<dbReference type="GO" id="GO:0006508">
    <property type="term" value="P:proteolysis"/>
    <property type="evidence" value="ECO:0007669"/>
    <property type="project" value="UniProtKB-KW"/>
</dbReference>
<dbReference type="InterPro" id="IPR029058">
    <property type="entry name" value="AB_hydrolase_fold"/>
</dbReference>
<gene>
    <name evidence="7" type="ORF">TDUB1175_LOCUS20766</name>
</gene>
<dbReference type="Gene3D" id="1.20.120.980">
    <property type="entry name" value="Serine carboxypeptidase S28, SKS domain"/>
    <property type="match status" value="1"/>
</dbReference>
<keyword evidence="5" id="KW-0325">Glycoprotein</keyword>